<dbReference type="EMBL" id="MH908919">
    <property type="protein sequence ID" value="AYM54227.1"/>
    <property type="molecule type" value="Genomic_DNA"/>
</dbReference>
<name>A0A3S7UZQ0_SORCE</name>
<feature type="domain" description="Amine oxidase" evidence="1">
    <location>
        <begin position="85"/>
        <end position="527"/>
    </location>
</feature>
<dbReference type="InterPro" id="IPR050464">
    <property type="entry name" value="Zeta_carotene_desat/Oxidored"/>
</dbReference>
<accession>A0A3S7UZQ0</accession>
<protein>
    <submittedName>
        <fullName evidence="2">Amine oxidase</fullName>
    </submittedName>
</protein>
<evidence type="ECO:0000313" key="2">
    <source>
        <dbReference type="EMBL" id="AYM54227.1"/>
    </source>
</evidence>
<dbReference type="InterPro" id="IPR002937">
    <property type="entry name" value="Amino_oxidase"/>
</dbReference>
<proteinExistence type="predicted"/>
<evidence type="ECO:0000259" key="1">
    <source>
        <dbReference type="Pfam" id="PF01593"/>
    </source>
</evidence>
<dbReference type="PANTHER" id="PTHR42923">
    <property type="entry name" value="PROTOPORPHYRINOGEN OXIDASE"/>
    <property type="match status" value="1"/>
</dbReference>
<dbReference type="GO" id="GO:0016491">
    <property type="term" value="F:oxidoreductase activity"/>
    <property type="evidence" value="ECO:0007669"/>
    <property type="project" value="InterPro"/>
</dbReference>
<dbReference type="AlphaFoldDB" id="A0A3S7UZQ0"/>
<dbReference type="PRINTS" id="PR00419">
    <property type="entry name" value="ADXRDTASE"/>
</dbReference>
<dbReference type="Gene3D" id="3.50.50.60">
    <property type="entry name" value="FAD/NAD(P)-binding domain"/>
    <property type="match status" value="1"/>
</dbReference>
<dbReference type="Pfam" id="PF01593">
    <property type="entry name" value="Amino_oxidase"/>
    <property type="match status" value="1"/>
</dbReference>
<sequence>MLLHGVSCSRTDDSVYARCQESLLLLCINGSTLHPIMRIRRAGGAPLGARAWPFSRGRERVAPLVPRGLSRVPAPVRAVVVGGGIAGVSAATVLAERGVSVTVIEREPVLGGRISAWTERLPDGAAFQMERGFHAFFRQYYNLRSLLARIDPARRLLTPLSDYPLLGPGGARESIAGLPRRTPLNVLALLARSRSVRLRDVLGVDFRRGLKMLAFDGERTYRELDAQPARAFLDGLRLPPPARRILFDVFAHSFFNPEDEMSAAELLAMFHFYFLGNPEGLLFDVLSEPFSALWAPFERRLEALGARVQLGAEATRILPGAGGWEVHLAGDRAPLPADAVVLAVTVPALQSIVAGSPALGDAAWRARVARLAVTRPFVVWRLFLDRPAAPGRHPFVGTAGFGLLENISLFHLFQSECRRWAERTRGAVVELHAYAVPPGIDEAALRAEMLAGLHALYPEMSCARVLHERWLWRQDCPAFAPGSSAERPGVETPSRGVALAGDFVRLPFPAALMERAASAGILAANTLLARSGVESEALWSVPRRGLLAGVIPGA</sequence>
<reference evidence="2" key="1">
    <citation type="journal article" date="2018" name="J. Ind. Microbiol. Biotechnol.">
        <title>Genome mining reveals uncommon alkylpyrones as type III PKS products from myxobacteria.</title>
        <authorList>
            <person name="Hug J.J."/>
            <person name="Panter F."/>
            <person name="Krug D."/>
            <person name="Muller R."/>
        </authorList>
    </citation>
    <scope>NUCLEOTIDE SEQUENCE</scope>
    <source>
        <strain evidence="2">So ce1525</strain>
    </source>
</reference>
<dbReference type="SUPFAM" id="SSF51905">
    <property type="entry name" value="FAD/NAD(P)-binding domain"/>
    <property type="match status" value="1"/>
</dbReference>
<organism evidence="2">
    <name type="scientific">Sorangium cellulosum</name>
    <name type="common">Polyangium cellulosum</name>
    <dbReference type="NCBI Taxonomy" id="56"/>
    <lineage>
        <taxon>Bacteria</taxon>
        <taxon>Pseudomonadati</taxon>
        <taxon>Myxococcota</taxon>
        <taxon>Polyangia</taxon>
        <taxon>Polyangiales</taxon>
        <taxon>Polyangiaceae</taxon>
        <taxon>Sorangium</taxon>
    </lineage>
</organism>
<dbReference type="PANTHER" id="PTHR42923:SF43">
    <property type="entry name" value="AMINE OXIDASE"/>
    <property type="match status" value="1"/>
</dbReference>
<dbReference type="InterPro" id="IPR036188">
    <property type="entry name" value="FAD/NAD-bd_sf"/>
</dbReference>